<proteinExistence type="predicted"/>
<dbReference type="Gene3D" id="3.30.450.40">
    <property type="match status" value="1"/>
</dbReference>
<dbReference type="InterPro" id="IPR029016">
    <property type="entry name" value="GAF-like_dom_sf"/>
</dbReference>
<accession>A0AAE3VWM0</accession>
<dbReference type="GO" id="GO:0006355">
    <property type="term" value="P:regulation of DNA-templated transcription"/>
    <property type="evidence" value="ECO:0007669"/>
    <property type="project" value="InterPro"/>
</dbReference>
<keyword evidence="11" id="KW-1133">Transmembrane helix</keyword>
<dbReference type="InterPro" id="IPR013767">
    <property type="entry name" value="PAS_fold"/>
</dbReference>
<dbReference type="SMART" id="SM00387">
    <property type="entry name" value="HATPase_c"/>
    <property type="match status" value="1"/>
</dbReference>
<dbReference type="RefSeq" id="WP_307237283.1">
    <property type="nucleotide sequence ID" value="NZ_JAUSUZ010000001.1"/>
</dbReference>
<dbReference type="PRINTS" id="PR00344">
    <property type="entry name" value="BCTRLSENSOR"/>
</dbReference>
<dbReference type="GO" id="GO:0000156">
    <property type="term" value="F:phosphorelay response regulator activity"/>
    <property type="evidence" value="ECO:0007669"/>
    <property type="project" value="TreeGrafter"/>
</dbReference>
<dbReference type="SUPFAM" id="SSF47384">
    <property type="entry name" value="Homodimeric domain of signal transducing histidine kinase"/>
    <property type="match status" value="1"/>
</dbReference>
<dbReference type="NCBIfam" id="TIGR00229">
    <property type="entry name" value="sensory_box"/>
    <property type="match status" value="1"/>
</dbReference>
<evidence type="ECO:0000256" key="15">
    <source>
        <dbReference type="SAM" id="Coils"/>
    </source>
</evidence>
<dbReference type="EMBL" id="JAUSUZ010000001">
    <property type="protein sequence ID" value="MDQ0365094.1"/>
    <property type="molecule type" value="Genomic_DNA"/>
</dbReference>
<evidence type="ECO:0000256" key="1">
    <source>
        <dbReference type="ARBA" id="ARBA00000085"/>
    </source>
</evidence>
<comment type="subcellular location">
    <subcellularLocation>
        <location evidence="3">Cell membrane</location>
    </subcellularLocation>
    <subcellularLocation>
        <location evidence="2">Membrane</location>
        <topology evidence="2">Multi-pass membrane protein</topology>
    </subcellularLocation>
</comment>
<evidence type="ECO:0000256" key="13">
    <source>
        <dbReference type="ARBA" id="ARBA00023136"/>
    </source>
</evidence>
<evidence type="ECO:0000256" key="5">
    <source>
        <dbReference type="ARBA" id="ARBA00022553"/>
    </source>
</evidence>
<dbReference type="GO" id="GO:0005524">
    <property type="term" value="F:ATP binding"/>
    <property type="evidence" value="ECO:0007669"/>
    <property type="project" value="UniProtKB-KW"/>
</dbReference>
<dbReference type="InterPro" id="IPR003661">
    <property type="entry name" value="HisK_dim/P_dom"/>
</dbReference>
<dbReference type="Pfam" id="PF02518">
    <property type="entry name" value="HATPase_c"/>
    <property type="match status" value="1"/>
</dbReference>
<evidence type="ECO:0000313" key="19">
    <source>
        <dbReference type="Proteomes" id="UP001240236"/>
    </source>
</evidence>
<feature type="domain" description="Histidine kinase" evidence="16">
    <location>
        <begin position="463"/>
        <end position="672"/>
    </location>
</feature>
<dbReference type="InterPro" id="IPR003594">
    <property type="entry name" value="HATPase_dom"/>
</dbReference>
<keyword evidence="8" id="KW-0547">Nucleotide-binding</keyword>
<evidence type="ECO:0000259" key="16">
    <source>
        <dbReference type="PROSITE" id="PS50109"/>
    </source>
</evidence>
<dbReference type="GO" id="GO:0000155">
    <property type="term" value="F:phosphorelay sensor kinase activity"/>
    <property type="evidence" value="ECO:0007669"/>
    <property type="project" value="InterPro"/>
</dbReference>
<evidence type="ECO:0000256" key="7">
    <source>
        <dbReference type="ARBA" id="ARBA00022692"/>
    </source>
</evidence>
<dbReference type="FunFam" id="3.30.565.10:FF:000006">
    <property type="entry name" value="Sensor histidine kinase WalK"/>
    <property type="match status" value="1"/>
</dbReference>
<dbReference type="SUPFAM" id="SSF55781">
    <property type="entry name" value="GAF domain-like"/>
    <property type="match status" value="1"/>
</dbReference>
<dbReference type="SUPFAM" id="SSF55874">
    <property type="entry name" value="ATPase domain of HSP90 chaperone/DNA topoisomerase II/histidine kinase"/>
    <property type="match status" value="1"/>
</dbReference>
<evidence type="ECO:0000256" key="6">
    <source>
        <dbReference type="ARBA" id="ARBA00022679"/>
    </source>
</evidence>
<dbReference type="CDD" id="cd00130">
    <property type="entry name" value="PAS"/>
    <property type="match status" value="1"/>
</dbReference>
<keyword evidence="13" id="KW-0472">Membrane</keyword>
<dbReference type="PANTHER" id="PTHR42878">
    <property type="entry name" value="TWO-COMPONENT HISTIDINE KINASE"/>
    <property type="match status" value="1"/>
</dbReference>
<evidence type="ECO:0000256" key="11">
    <source>
        <dbReference type="ARBA" id="ARBA00022989"/>
    </source>
</evidence>
<dbReference type="GO" id="GO:0005886">
    <property type="term" value="C:plasma membrane"/>
    <property type="evidence" value="ECO:0007669"/>
    <property type="project" value="UniProtKB-SubCell"/>
</dbReference>
<dbReference type="Gene3D" id="1.10.287.130">
    <property type="match status" value="1"/>
</dbReference>
<dbReference type="Proteomes" id="UP001240236">
    <property type="component" value="Unassembled WGS sequence"/>
</dbReference>
<dbReference type="Pfam" id="PF01590">
    <property type="entry name" value="GAF"/>
    <property type="match status" value="1"/>
</dbReference>
<dbReference type="SMART" id="SM00388">
    <property type="entry name" value="HisKA"/>
    <property type="match status" value="1"/>
</dbReference>
<keyword evidence="5" id="KW-0597">Phosphoprotein</keyword>
<keyword evidence="12" id="KW-0902">Two-component regulatory system</keyword>
<dbReference type="Gene3D" id="3.30.450.20">
    <property type="entry name" value="PAS domain"/>
    <property type="match status" value="2"/>
</dbReference>
<reference evidence="18 19" key="1">
    <citation type="submission" date="2023-07" db="EMBL/GenBank/DDBJ databases">
        <title>Sequencing the genomes of 1000 actinobacteria strains.</title>
        <authorList>
            <person name="Klenk H.-P."/>
        </authorList>
    </citation>
    <scope>NUCLEOTIDE SEQUENCE [LARGE SCALE GENOMIC DNA]</scope>
    <source>
        <strain evidence="18 19">DSM 44709</strain>
    </source>
</reference>
<dbReference type="PROSITE" id="PS50109">
    <property type="entry name" value="HIS_KIN"/>
    <property type="match status" value="1"/>
</dbReference>
<dbReference type="InterPro" id="IPR000014">
    <property type="entry name" value="PAS"/>
</dbReference>
<dbReference type="AlphaFoldDB" id="A0AAE3VWM0"/>
<evidence type="ECO:0000256" key="12">
    <source>
        <dbReference type="ARBA" id="ARBA00023012"/>
    </source>
</evidence>
<evidence type="ECO:0000256" key="14">
    <source>
        <dbReference type="ARBA" id="ARBA00039401"/>
    </source>
</evidence>
<dbReference type="InterPro" id="IPR005467">
    <property type="entry name" value="His_kinase_dom"/>
</dbReference>
<keyword evidence="19" id="KW-1185">Reference proteome</keyword>
<dbReference type="SMART" id="SM00065">
    <property type="entry name" value="GAF"/>
    <property type="match status" value="1"/>
</dbReference>
<dbReference type="InterPro" id="IPR036097">
    <property type="entry name" value="HisK_dim/P_sf"/>
</dbReference>
<dbReference type="InterPro" id="IPR035965">
    <property type="entry name" value="PAS-like_dom_sf"/>
</dbReference>
<dbReference type="PANTHER" id="PTHR42878:SF7">
    <property type="entry name" value="SENSOR HISTIDINE KINASE GLRK"/>
    <property type="match status" value="1"/>
</dbReference>
<evidence type="ECO:0000259" key="17">
    <source>
        <dbReference type="PROSITE" id="PS50112"/>
    </source>
</evidence>
<dbReference type="InterPro" id="IPR050351">
    <property type="entry name" value="BphY/WalK/GraS-like"/>
</dbReference>
<keyword evidence="9" id="KW-0418">Kinase</keyword>
<keyword evidence="7" id="KW-0812">Transmembrane</keyword>
<keyword evidence="15" id="KW-0175">Coiled coil</keyword>
<evidence type="ECO:0000256" key="9">
    <source>
        <dbReference type="ARBA" id="ARBA00022777"/>
    </source>
</evidence>
<comment type="catalytic activity">
    <reaction evidence="1">
        <text>ATP + protein L-histidine = ADP + protein N-phospho-L-histidine.</text>
        <dbReference type="EC" id="2.7.13.3"/>
    </reaction>
</comment>
<dbReference type="InterPro" id="IPR036890">
    <property type="entry name" value="HATPase_C_sf"/>
</dbReference>
<protein>
    <recommendedName>
        <fullName evidence="14">Sensor-like histidine kinase SenX3</fullName>
        <ecNumber evidence="4">2.7.13.3</ecNumber>
    </recommendedName>
</protein>
<evidence type="ECO:0000256" key="10">
    <source>
        <dbReference type="ARBA" id="ARBA00022840"/>
    </source>
</evidence>
<evidence type="ECO:0000313" key="18">
    <source>
        <dbReference type="EMBL" id="MDQ0365094.1"/>
    </source>
</evidence>
<dbReference type="PROSITE" id="PS50112">
    <property type="entry name" value="PAS"/>
    <property type="match status" value="1"/>
</dbReference>
<dbReference type="Pfam" id="PF00512">
    <property type="entry name" value="HisKA"/>
    <property type="match status" value="1"/>
</dbReference>
<dbReference type="SMART" id="SM00091">
    <property type="entry name" value="PAS"/>
    <property type="match status" value="2"/>
</dbReference>
<dbReference type="EC" id="2.7.13.3" evidence="4"/>
<dbReference type="SUPFAM" id="SSF55785">
    <property type="entry name" value="PYP-like sensor domain (PAS domain)"/>
    <property type="match status" value="2"/>
</dbReference>
<feature type="domain" description="PAS" evidence="17">
    <location>
        <begin position="318"/>
        <end position="371"/>
    </location>
</feature>
<comment type="caution">
    <text evidence="18">The sequence shown here is derived from an EMBL/GenBank/DDBJ whole genome shotgun (WGS) entry which is preliminary data.</text>
</comment>
<evidence type="ECO:0000256" key="2">
    <source>
        <dbReference type="ARBA" id="ARBA00004141"/>
    </source>
</evidence>
<dbReference type="CDD" id="cd00082">
    <property type="entry name" value="HisKA"/>
    <property type="match status" value="1"/>
</dbReference>
<dbReference type="Pfam" id="PF13188">
    <property type="entry name" value="PAS_8"/>
    <property type="match status" value="1"/>
</dbReference>
<evidence type="ECO:0000256" key="8">
    <source>
        <dbReference type="ARBA" id="ARBA00022741"/>
    </source>
</evidence>
<gene>
    <name evidence="18" type="ORF">J2S42_001763</name>
</gene>
<dbReference type="GO" id="GO:0007234">
    <property type="term" value="P:osmosensory signaling via phosphorelay pathway"/>
    <property type="evidence" value="ECO:0007669"/>
    <property type="project" value="TreeGrafter"/>
</dbReference>
<dbReference type="InterPro" id="IPR003018">
    <property type="entry name" value="GAF"/>
</dbReference>
<evidence type="ECO:0000256" key="4">
    <source>
        <dbReference type="ARBA" id="ARBA00012438"/>
    </source>
</evidence>
<feature type="coiled-coil region" evidence="15">
    <location>
        <begin position="436"/>
        <end position="463"/>
    </location>
</feature>
<dbReference type="Pfam" id="PF00989">
    <property type="entry name" value="PAS"/>
    <property type="match status" value="1"/>
</dbReference>
<keyword evidence="10" id="KW-0067">ATP-binding</keyword>
<organism evidence="18 19">
    <name type="scientific">Catenuloplanes indicus</name>
    <dbReference type="NCBI Taxonomy" id="137267"/>
    <lineage>
        <taxon>Bacteria</taxon>
        <taxon>Bacillati</taxon>
        <taxon>Actinomycetota</taxon>
        <taxon>Actinomycetes</taxon>
        <taxon>Micromonosporales</taxon>
        <taxon>Micromonosporaceae</taxon>
        <taxon>Catenuloplanes</taxon>
    </lineage>
</organism>
<sequence length="672" mass="72848">MSEAARLAALHEYGLRDAPVDEELTSIVRAAAMVAGVPTATLNLIDDKLQCQLTTVGFTPHDAPREDSMCAVVFRDGRSTVVPDASRDPRFANNPWVTGRLGHIRFYASVPLVNADGHALGTLCVFDTTSGALNDIQMQALEGLAGVVVSLFERHRDVRRQAVLATEAQEQQQRAEAYLQLAQERQELIDAVHDSMQVAIVACDAQGRLSLFNRAARDLHGFDADPRVDPADLARRYDLYAADGTTPLATEDIPLLRALHDGKVDGAQIVIAPTGRPPVRVLCSGRVMSHPGGCRLGAVVTMTDITADQQQRQEIADRERLLSAVVETAPDAFVIADSQGRVTAWNPAAEAMFDIPSAEAVGRFLEDLIIPARLGVAHARGLSRRATTGEVRLTDVVQVPAVRRDGSELLAELSLGSFTWRGAPHFHAFLRDVTDREAARLSLAKANADLAAANSELDRFTAMIAHDLKGPLTAIAGYTEILEDLSQQRTPREERALAAIIRATTRMTAMLNDLLAYAHAANEPLDREETSIDAIVTELATDMHAAAAQPLRITHDALPVVHAQPTMLRQVLANLLNNAVKYVAPATEPHVHVAAETENDTVIISVIDNGIGIPAEARDRVFAMFHREHAQDYQGSGIGLATCRRIVERHGGRIWIDDSTPAGTTVKLSLPR</sequence>
<dbReference type="InterPro" id="IPR004358">
    <property type="entry name" value="Sig_transdc_His_kin-like_C"/>
</dbReference>
<dbReference type="GO" id="GO:0030295">
    <property type="term" value="F:protein kinase activator activity"/>
    <property type="evidence" value="ECO:0007669"/>
    <property type="project" value="TreeGrafter"/>
</dbReference>
<evidence type="ECO:0000256" key="3">
    <source>
        <dbReference type="ARBA" id="ARBA00004236"/>
    </source>
</evidence>
<dbReference type="Gene3D" id="3.30.565.10">
    <property type="entry name" value="Histidine kinase-like ATPase, C-terminal domain"/>
    <property type="match status" value="1"/>
</dbReference>
<keyword evidence="6" id="KW-0808">Transferase</keyword>
<name>A0AAE3VWM0_9ACTN</name>